<proteinExistence type="predicted"/>
<evidence type="ECO:0000313" key="2">
    <source>
        <dbReference type="Proteomes" id="UP000520767"/>
    </source>
</evidence>
<accession>A0A7W7QD29</accession>
<dbReference type="AlphaFoldDB" id="A0A7W7QD29"/>
<dbReference type="SUPFAM" id="SSF52096">
    <property type="entry name" value="ClpP/crotonase"/>
    <property type="match status" value="1"/>
</dbReference>
<protein>
    <submittedName>
        <fullName evidence="1">Enoyl-CoA hydratase/carnithine racemase</fullName>
    </submittedName>
</protein>
<dbReference type="InterPro" id="IPR029045">
    <property type="entry name" value="ClpP/crotonase-like_dom_sf"/>
</dbReference>
<dbReference type="EMBL" id="JACHJQ010000008">
    <property type="protein sequence ID" value="MBB4910901.1"/>
    <property type="molecule type" value="Genomic_DNA"/>
</dbReference>
<comment type="caution">
    <text evidence="1">The sequence shown here is derived from an EMBL/GenBank/DDBJ whole genome shotgun (WGS) entry which is preliminary data.</text>
</comment>
<dbReference type="Gene3D" id="3.90.226.10">
    <property type="entry name" value="2-enoyl-CoA Hydratase, Chain A, domain 1"/>
    <property type="match status" value="1"/>
</dbReference>
<keyword evidence="2" id="KW-1185">Reference proteome</keyword>
<name>A0A7W7QD29_9PSEU</name>
<reference evidence="1 2" key="1">
    <citation type="submission" date="2020-08" db="EMBL/GenBank/DDBJ databases">
        <title>Genomic Encyclopedia of Type Strains, Phase III (KMG-III): the genomes of soil and plant-associated and newly described type strains.</title>
        <authorList>
            <person name="Whitman W."/>
        </authorList>
    </citation>
    <scope>NUCLEOTIDE SEQUENCE [LARGE SCALE GENOMIC DNA]</scope>
    <source>
        <strain evidence="1 2">CECT 8960</strain>
    </source>
</reference>
<organism evidence="1 2">
    <name type="scientific">Actinophytocola algeriensis</name>
    <dbReference type="NCBI Taxonomy" id="1768010"/>
    <lineage>
        <taxon>Bacteria</taxon>
        <taxon>Bacillati</taxon>
        <taxon>Actinomycetota</taxon>
        <taxon>Actinomycetes</taxon>
        <taxon>Pseudonocardiales</taxon>
        <taxon>Pseudonocardiaceae</taxon>
    </lineage>
</organism>
<sequence length="167" mass="16952">MTVARISVSAQELRAAEGDAVLIAAPGVRYSPEVASFVRRLASLPLPTVAVVSGQCDASALAVLASVSLGFVTDDVVVSVDARTVLALGLTSALPAALGGTRARGLLFAESVDATGLRACGLAQSGDAEDAVKRLARPSAALVVRSLRVAARSTPDQARLYDAELPA</sequence>
<evidence type="ECO:0000313" key="1">
    <source>
        <dbReference type="EMBL" id="MBB4910901.1"/>
    </source>
</evidence>
<gene>
    <name evidence="1" type="ORF">FHR82_007160</name>
</gene>
<dbReference type="Proteomes" id="UP000520767">
    <property type="component" value="Unassembled WGS sequence"/>
</dbReference>
<dbReference type="RefSeq" id="WP_184814919.1">
    <property type="nucleotide sequence ID" value="NZ_JACHJQ010000008.1"/>
</dbReference>